<gene>
    <name evidence="2" type="ORF">Hamer_G004996</name>
</gene>
<sequence length="326" mass="36357">MLRVVLAPPGLLVLVLGVTLTLVPFISAVIVWEDTSQCDAYGTSIKCDFLHSPEVVNMDDAVNKFEEVLVLNVNELQLHPGVCSSLYLHHIRRITYTSSSQLDASCPGKALHLMNVTIDYVPPFLHTFTMQDSRLTHTFLSQPHLSKLKLSTSIVEHIELDYPVAGDGHVRLHKVNLTSLISLTLTERSRLFITDSVIHQIQPSAIKLSENTSAEIMRTTFLQKDEAKIELQTDATITMANITGWFTIVYHRNNTYRQDQSDASTSPAPLCVPTIYLSLLLVLSLLVNVWVMIKGKCSPCSQVKERTCWEEPSCKGEEGQQLGPSD</sequence>
<evidence type="ECO:0000256" key="1">
    <source>
        <dbReference type="SAM" id="Phobius"/>
    </source>
</evidence>
<reference evidence="2" key="1">
    <citation type="journal article" date="2021" name="Sci. Adv.">
        <title>The American lobster genome reveals insights on longevity, neural, and immune adaptations.</title>
        <authorList>
            <person name="Polinski J.M."/>
            <person name="Zimin A.V."/>
            <person name="Clark K.F."/>
            <person name="Kohn A.B."/>
            <person name="Sadowski N."/>
            <person name="Timp W."/>
            <person name="Ptitsyn A."/>
            <person name="Khanna P."/>
            <person name="Romanova D.Y."/>
            <person name="Williams P."/>
            <person name="Greenwood S.J."/>
            <person name="Moroz L.L."/>
            <person name="Walt D.R."/>
            <person name="Bodnar A.G."/>
        </authorList>
    </citation>
    <scope>NUCLEOTIDE SEQUENCE</scope>
    <source>
        <strain evidence="2">GMGI-L3</strain>
    </source>
</reference>
<comment type="caution">
    <text evidence="2">The sequence shown here is derived from an EMBL/GenBank/DDBJ whole genome shotgun (WGS) entry which is preliminary data.</text>
</comment>
<accession>A0A8J5JUT0</accession>
<evidence type="ECO:0000313" key="3">
    <source>
        <dbReference type="Proteomes" id="UP000747542"/>
    </source>
</evidence>
<feature type="transmembrane region" description="Helical" evidence="1">
    <location>
        <begin position="275"/>
        <end position="293"/>
    </location>
</feature>
<name>A0A8J5JUT0_HOMAM</name>
<keyword evidence="1" id="KW-0812">Transmembrane</keyword>
<dbReference type="Proteomes" id="UP000747542">
    <property type="component" value="Unassembled WGS sequence"/>
</dbReference>
<dbReference type="OrthoDB" id="6348888at2759"/>
<keyword evidence="1" id="KW-0472">Membrane</keyword>
<evidence type="ECO:0000313" key="2">
    <source>
        <dbReference type="EMBL" id="KAG7164611.1"/>
    </source>
</evidence>
<organism evidence="2 3">
    <name type="scientific">Homarus americanus</name>
    <name type="common">American lobster</name>
    <dbReference type="NCBI Taxonomy" id="6706"/>
    <lineage>
        <taxon>Eukaryota</taxon>
        <taxon>Metazoa</taxon>
        <taxon>Ecdysozoa</taxon>
        <taxon>Arthropoda</taxon>
        <taxon>Crustacea</taxon>
        <taxon>Multicrustacea</taxon>
        <taxon>Malacostraca</taxon>
        <taxon>Eumalacostraca</taxon>
        <taxon>Eucarida</taxon>
        <taxon>Decapoda</taxon>
        <taxon>Pleocyemata</taxon>
        <taxon>Astacidea</taxon>
        <taxon>Nephropoidea</taxon>
        <taxon>Nephropidae</taxon>
        <taxon>Homarus</taxon>
    </lineage>
</organism>
<dbReference type="AlphaFoldDB" id="A0A8J5JUT0"/>
<dbReference type="EMBL" id="JAHLQT010024959">
    <property type="protein sequence ID" value="KAG7164611.1"/>
    <property type="molecule type" value="Genomic_DNA"/>
</dbReference>
<keyword evidence="1" id="KW-1133">Transmembrane helix</keyword>
<protein>
    <submittedName>
        <fullName evidence="2">Uncharacterized protein</fullName>
    </submittedName>
</protein>
<keyword evidence="3" id="KW-1185">Reference proteome</keyword>
<proteinExistence type="predicted"/>